<evidence type="ECO:0000313" key="7">
    <source>
        <dbReference type="Proteomes" id="UP001149400"/>
    </source>
</evidence>
<organism evidence="6 7">
    <name type="scientific">Enterovibrio gelatinilyticus</name>
    <dbReference type="NCBI Taxonomy" id="2899819"/>
    <lineage>
        <taxon>Bacteria</taxon>
        <taxon>Pseudomonadati</taxon>
        <taxon>Pseudomonadota</taxon>
        <taxon>Gammaproteobacteria</taxon>
        <taxon>Vibrionales</taxon>
        <taxon>Vibrionaceae</taxon>
        <taxon>Enterovibrio</taxon>
    </lineage>
</organism>
<dbReference type="InterPro" id="IPR036271">
    <property type="entry name" value="Tet_transcr_reg_TetR-rel_C_sf"/>
</dbReference>
<keyword evidence="3" id="KW-0804">Transcription</keyword>
<evidence type="ECO:0000256" key="3">
    <source>
        <dbReference type="ARBA" id="ARBA00023163"/>
    </source>
</evidence>
<dbReference type="Pfam" id="PF00440">
    <property type="entry name" value="TetR_N"/>
    <property type="match status" value="1"/>
</dbReference>
<keyword evidence="7" id="KW-1185">Reference proteome</keyword>
<proteinExistence type="predicted"/>
<dbReference type="SUPFAM" id="SSF46689">
    <property type="entry name" value="Homeodomain-like"/>
    <property type="match status" value="1"/>
</dbReference>
<accession>A0ABT5R713</accession>
<dbReference type="EMBL" id="JAJUBC010000041">
    <property type="protein sequence ID" value="MDD1796059.1"/>
    <property type="molecule type" value="Genomic_DNA"/>
</dbReference>
<sequence length="203" mass="22433">MNTESHSTRQHILDVGYQLIAEKGFSNVGLSQLLAQAGVPKGSFYHYFKSKEKFGEALIEDYFAGYRSRLDVLFSDPSLNGFDKMMTYWGKWIEASNNKSANQPCSNQRCLVIKLSAEVSDLSDAMRVSLLNGANTVIDMLANCIQQGVDDGSISVANSQKAAEQLYHMWIGAGLMSKLNQNTECLSQALNTTERLLKGDVAF</sequence>
<dbReference type="PANTHER" id="PTHR47506:SF6">
    <property type="entry name" value="HTH-TYPE TRANSCRIPTIONAL REPRESSOR NEMR"/>
    <property type="match status" value="1"/>
</dbReference>
<protein>
    <submittedName>
        <fullName evidence="6">TetR/AcrR family transcriptional regulator</fullName>
    </submittedName>
</protein>
<dbReference type="InterPro" id="IPR009057">
    <property type="entry name" value="Homeodomain-like_sf"/>
</dbReference>
<dbReference type="Proteomes" id="UP001149400">
    <property type="component" value="Unassembled WGS sequence"/>
</dbReference>
<feature type="domain" description="HTH tetR-type" evidence="5">
    <location>
        <begin position="6"/>
        <end position="66"/>
    </location>
</feature>
<keyword evidence="2 4" id="KW-0238">DNA-binding</keyword>
<dbReference type="Pfam" id="PF16925">
    <property type="entry name" value="TetR_C_13"/>
    <property type="match status" value="1"/>
</dbReference>
<gene>
    <name evidence="6" type="ORF">LRP50_23340</name>
</gene>
<evidence type="ECO:0000256" key="2">
    <source>
        <dbReference type="ARBA" id="ARBA00023125"/>
    </source>
</evidence>
<dbReference type="Gene3D" id="1.10.357.10">
    <property type="entry name" value="Tetracycline Repressor, domain 2"/>
    <property type="match status" value="1"/>
</dbReference>
<evidence type="ECO:0000256" key="4">
    <source>
        <dbReference type="PROSITE-ProRule" id="PRU00335"/>
    </source>
</evidence>
<reference evidence="6" key="1">
    <citation type="submission" date="2021-12" db="EMBL/GenBank/DDBJ databases">
        <title>Enterovibrio ZSDZ35 sp. nov. and Enterovibrio ZSDZ42 sp. nov., isolated from coastal seawater in Qingdao.</title>
        <authorList>
            <person name="Zhang P."/>
        </authorList>
    </citation>
    <scope>NUCLEOTIDE SEQUENCE</scope>
    <source>
        <strain evidence="6">ZSDZ42</strain>
    </source>
</reference>
<keyword evidence="1" id="KW-0805">Transcription regulation</keyword>
<evidence type="ECO:0000256" key="1">
    <source>
        <dbReference type="ARBA" id="ARBA00023015"/>
    </source>
</evidence>
<comment type="caution">
    <text evidence="6">The sequence shown here is derived from an EMBL/GenBank/DDBJ whole genome shotgun (WGS) entry which is preliminary data.</text>
</comment>
<dbReference type="InterPro" id="IPR011075">
    <property type="entry name" value="TetR_C"/>
</dbReference>
<dbReference type="PROSITE" id="PS50977">
    <property type="entry name" value="HTH_TETR_2"/>
    <property type="match status" value="1"/>
</dbReference>
<evidence type="ECO:0000259" key="5">
    <source>
        <dbReference type="PROSITE" id="PS50977"/>
    </source>
</evidence>
<name>A0ABT5R713_9GAMM</name>
<evidence type="ECO:0000313" key="6">
    <source>
        <dbReference type="EMBL" id="MDD1796059.1"/>
    </source>
</evidence>
<dbReference type="RefSeq" id="WP_274166822.1">
    <property type="nucleotide sequence ID" value="NZ_JAJUBC010000041.1"/>
</dbReference>
<dbReference type="InterPro" id="IPR001647">
    <property type="entry name" value="HTH_TetR"/>
</dbReference>
<dbReference type="SUPFAM" id="SSF48498">
    <property type="entry name" value="Tetracyclin repressor-like, C-terminal domain"/>
    <property type="match status" value="1"/>
</dbReference>
<dbReference type="PANTHER" id="PTHR47506">
    <property type="entry name" value="TRANSCRIPTIONAL REGULATORY PROTEIN"/>
    <property type="match status" value="1"/>
</dbReference>
<feature type="DNA-binding region" description="H-T-H motif" evidence="4">
    <location>
        <begin position="29"/>
        <end position="48"/>
    </location>
</feature>
<dbReference type="PRINTS" id="PR00455">
    <property type="entry name" value="HTHTETR"/>
</dbReference>